<keyword evidence="4" id="KW-1185">Reference proteome</keyword>
<evidence type="ECO:0000256" key="1">
    <source>
        <dbReference type="SAM" id="SignalP"/>
    </source>
</evidence>
<dbReference type="SUPFAM" id="SSF53850">
    <property type="entry name" value="Periplasmic binding protein-like II"/>
    <property type="match status" value="1"/>
</dbReference>
<dbReference type="EMBL" id="CP045529">
    <property type="protein sequence ID" value="QFU98953.1"/>
    <property type="molecule type" value="Genomic_DNA"/>
</dbReference>
<accession>A0A5P9QBY4</accession>
<dbReference type="InterPro" id="IPR039424">
    <property type="entry name" value="SBP_5"/>
</dbReference>
<dbReference type="InterPro" id="IPR000914">
    <property type="entry name" value="SBP_5_dom"/>
</dbReference>
<dbReference type="KEGG" id="lxl:KDY119_02478"/>
<dbReference type="GO" id="GO:0043190">
    <property type="term" value="C:ATP-binding cassette (ABC) transporter complex"/>
    <property type="evidence" value="ECO:0007669"/>
    <property type="project" value="InterPro"/>
</dbReference>
<reference evidence="3 4" key="1">
    <citation type="submission" date="2019-10" db="EMBL/GenBank/DDBJ databases">
        <title>Genome sequence of Luteimicrobium xylanilyticum HY-24.</title>
        <authorList>
            <person name="Kim D.Y."/>
            <person name="Park H.-Y."/>
        </authorList>
    </citation>
    <scope>NUCLEOTIDE SEQUENCE [LARGE SCALE GENOMIC DNA]</scope>
    <source>
        <strain evidence="3 4">HY-24</strain>
    </source>
</reference>
<dbReference type="CDD" id="cd08509">
    <property type="entry name" value="PBP2_TmCBP_oligosaccharides_like"/>
    <property type="match status" value="1"/>
</dbReference>
<dbReference type="InterPro" id="IPR030678">
    <property type="entry name" value="Peptide/Ni-bd"/>
</dbReference>
<dbReference type="Gene3D" id="3.90.76.10">
    <property type="entry name" value="Dipeptide-binding Protein, Domain 1"/>
    <property type="match status" value="1"/>
</dbReference>
<dbReference type="GO" id="GO:0042597">
    <property type="term" value="C:periplasmic space"/>
    <property type="evidence" value="ECO:0007669"/>
    <property type="project" value="UniProtKB-ARBA"/>
</dbReference>
<dbReference type="GO" id="GO:0015833">
    <property type="term" value="P:peptide transport"/>
    <property type="evidence" value="ECO:0007669"/>
    <property type="project" value="TreeGrafter"/>
</dbReference>
<keyword evidence="1" id="KW-0732">Signal</keyword>
<evidence type="ECO:0000313" key="3">
    <source>
        <dbReference type="EMBL" id="QFU98953.1"/>
    </source>
</evidence>
<dbReference type="Gene3D" id="3.10.105.10">
    <property type="entry name" value="Dipeptide-binding Protein, Domain 3"/>
    <property type="match status" value="1"/>
</dbReference>
<dbReference type="PANTHER" id="PTHR30290">
    <property type="entry name" value="PERIPLASMIC BINDING COMPONENT OF ABC TRANSPORTER"/>
    <property type="match status" value="1"/>
</dbReference>
<dbReference type="Pfam" id="PF00496">
    <property type="entry name" value="SBP_bac_5"/>
    <property type="match status" value="1"/>
</dbReference>
<dbReference type="Proteomes" id="UP000326702">
    <property type="component" value="Chromosome"/>
</dbReference>
<dbReference type="Gene3D" id="3.40.190.10">
    <property type="entry name" value="Periplasmic binding protein-like II"/>
    <property type="match status" value="1"/>
</dbReference>
<dbReference type="PROSITE" id="PS51257">
    <property type="entry name" value="PROKAR_LIPOPROTEIN"/>
    <property type="match status" value="1"/>
</dbReference>
<evidence type="ECO:0000313" key="4">
    <source>
        <dbReference type="Proteomes" id="UP000326702"/>
    </source>
</evidence>
<evidence type="ECO:0000259" key="2">
    <source>
        <dbReference type="Pfam" id="PF00496"/>
    </source>
</evidence>
<dbReference type="PANTHER" id="PTHR30290:SF82">
    <property type="entry name" value="ABC-TYPE DIPEPTIDE_OLIGOPEPTIDE TRANSPORT SYSTEM, PERIPLASMIC COMPONENT"/>
    <property type="match status" value="1"/>
</dbReference>
<feature type="domain" description="Solute-binding protein family 5" evidence="2">
    <location>
        <begin position="100"/>
        <end position="470"/>
    </location>
</feature>
<name>A0A5P9QBY4_9MICO</name>
<dbReference type="GO" id="GO:1904680">
    <property type="term" value="F:peptide transmembrane transporter activity"/>
    <property type="evidence" value="ECO:0007669"/>
    <property type="project" value="TreeGrafter"/>
</dbReference>
<feature type="signal peptide" evidence="1">
    <location>
        <begin position="1"/>
        <end position="29"/>
    </location>
</feature>
<gene>
    <name evidence="3" type="ORF">KDY119_02478</name>
</gene>
<dbReference type="AlphaFoldDB" id="A0A5P9QBY4"/>
<dbReference type="OrthoDB" id="9764591at2"/>
<dbReference type="PIRSF" id="PIRSF002741">
    <property type="entry name" value="MppA"/>
    <property type="match status" value="1"/>
</dbReference>
<dbReference type="RefSeq" id="WP_036946487.1">
    <property type="nucleotide sequence ID" value="NZ_BAABIH010000004.1"/>
</dbReference>
<protein>
    <submittedName>
        <fullName evidence="3">Periplasmic alpha-galactoside-binding protein</fullName>
    </submittedName>
</protein>
<feature type="chain" id="PRO_5038765159" evidence="1">
    <location>
        <begin position="30"/>
        <end position="575"/>
    </location>
</feature>
<organism evidence="3 4">
    <name type="scientific">Luteimicrobium xylanilyticum</name>
    <dbReference type="NCBI Taxonomy" id="1133546"/>
    <lineage>
        <taxon>Bacteria</taxon>
        <taxon>Bacillati</taxon>
        <taxon>Actinomycetota</taxon>
        <taxon>Actinomycetes</taxon>
        <taxon>Micrococcales</taxon>
        <taxon>Luteimicrobium</taxon>
    </lineage>
</organism>
<proteinExistence type="predicted"/>
<sequence length="575" mass="61847">MKVLRPGRRARRRTVALAAIACSTALVLAACSSGGSSTQNTGGGGGTGNAKNSSITIFNGSTGTITENFNPFMSGTALQPTLGVIYEPLYYYNLAEKSDPQPLLATGYKWNDKGTELTITTREGVKWSDGQPFTAKDVAFTFNLINKTPALNTTGLAATAKAVDDTHAVLTFKENSFTQEPSVLGNQAIVPEHIWKDIKDPTKDPNVKPVGTGPYQLKSFSAQSYSLEKNPSYWESGKPQIQEIRYIALDSADAASAALTAGQVDWMSSYLPGLDQLLKGHKELSYVNTPALTTSIFTCSSTELGCKGPQTDPAVRQAMYYAMDRTQLNKLAGGGFAGEASPTLLLPDRDKDWIADSANVTAPQTADTAKANALLDAAGWTKGSDGIREKDGQKLSMTIQTVTGWSDYISINDTLKQQFKAVGIDLKPTQLAWNEWNANETQGKYQLSLDSIGLGASSNPYFTYQGKYNSANTAKVGDSAAAGNFARYKNATVDAALEAAGATNDEATQKAEYAKVQTEIIKDMPYVPIYINSTLTEFNNSRATGWPTDDDKYAFAATWKAWDNGIVLKNLTPAK</sequence>